<dbReference type="RefSeq" id="XP_018073868.1">
    <property type="nucleotide sequence ID" value="XM_018222382.1"/>
</dbReference>
<feature type="region of interest" description="Disordered" evidence="1">
    <location>
        <begin position="140"/>
        <end position="166"/>
    </location>
</feature>
<dbReference type="KEGG" id="psco:LY89DRAFT_780438"/>
<dbReference type="OrthoDB" id="3921745at2759"/>
<protein>
    <submittedName>
        <fullName evidence="2">Uncharacterized protein</fullName>
    </submittedName>
</protein>
<sequence length="397" mass="45801">MAATRNRMDIVAMLNPTGEDLEMPHVEVEVTTISYDSIHPKPMPVEIGGCYVQPYPTPRNSPVQQHSTPSSIFYNAPQLGPLPSVNHLLGYPSPPPSSEACLPSKTYPPAQTSNGFVKPYVHARHVEQYYTATSCPEYDSYSRRSTRRERDSLRRASRTPPPTPVPAYVEARKQLLVLAQVQASPKKGPSHSNEAYRLIHVHWTRYCKVDMKAGWHAIEHNFKIMFPNEREDCTPGGLSSRYYRDNFIPRLDLHGNVIYKDGKPLMMDMKVRGKDMGECKGCPWTFVERHPWWALKYDWVLQEHKIEAAKIIADIEKRRPGQYSRKQQYVLAIREVESKREAARESKRNGTFSEPLLDDEEFESIPSPTEEEIKEIEDDERYVENLYKEASQQEFVY</sequence>
<dbReference type="GeneID" id="28832108"/>
<dbReference type="InParanoid" id="A0A194XH72"/>
<evidence type="ECO:0000313" key="3">
    <source>
        <dbReference type="Proteomes" id="UP000070700"/>
    </source>
</evidence>
<proteinExistence type="predicted"/>
<keyword evidence="3" id="KW-1185">Reference proteome</keyword>
<accession>A0A194XH72</accession>
<organism evidence="2 3">
    <name type="scientific">Mollisia scopiformis</name>
    <name type="common">Conifer needle endophyte fungus</name>
    <name type="synonym">Phialocephala scopiformis</name>
    <dbReference type="NCBI Taxonomy" id="149040"/>
    <lineage>
        <taxon>Eukaryota</taxon>
        <taxon>Fungi</taxon>
        <taxon>Dikarya</taxon>
        <taxon>Ascomycota</taxon>
        <taxon>Pezizomycotina</taxon>
        <taxon>Leotiomycetes</taxon>
        <taxon>Helotiales</taxon>
        <taxon>Mollisiaceae</taxon>
        <taxon>Mollisia</taxon>
    </lineage>
</organism>
<feature type="compositionally biased region" description="Acidic residues" evidence="1">
    <location>
        <begin position="356"/>
        <end position="376"/>
    </location>
</feature>
<name>A0A194XH72_MOLSC</name>
<reference evidence="2 3" key="1">
    <citation type="submission" date="2015-10" db="EMBL/GenBank/DDBJ databases">
        <title>Full genome of DAOMC 229536 Phialocephala scopiformis, a fungal endophyte of spruce producing the potent anti-insectan compound rugulosin.</title>
        <authorList>
            <consortium name="DOE Joint Genome Institute"/>
            <person name="Walker A.K."/>
            <person name="Frasz S.L."/>
            <person name="Seifert K.A."/>
            <person name="Miller J.D."/>
            <person name="Mondo S.J."/>
            <person name="Labutti K."/>
            <person name="Lipzen A."/>
            <person name="Dockter R."/>
            <person name="Kennedy M."/>
            <person name="Grigoriev I.V."/>
            <person name="Spatafora J.W."/>
        </authorList>
    </citation>
    <scope>NUCLEOTIDE SEQUENCE [LARGE SCALE GENOMIC DNA]</scope>
    <source>
        <strain evidence="2 3">CBS 120377</strain>
    </source>
</reference>
<feature type="region of interest" description="Disordered" evidence="1">
    <location>
        <begin position="343"/>
        <end position="376"/>
    </location>
</feature>
<dbReference type="Proteomes" id="UP000070700">
    <property type="component" value="Unassembled WGS sequence"/>
</dbReference>
<evidence type="ECO:0000313" key="2">
    <source>
        <dbReference type="EMBL" id="KUJ19513.1"/>
    </source>
</evidence>
<evidence type="ECO:0000256" key="1">
    <source>
        <dbReference type="SAM" id="MobiDB-lite"/>
    </source>
</evidence>
<gene>
    <name evidence="2" type="ORF">LY89DRAFT_780438</name>
</gene>
<dbReference type="EMBL" id="KQ947411">
    <property type="protein sequence ID" value="KUJ19513.1"/>
    <property type="molecule type" value="Genomic_DNA"/>
</dbReference>
<dbReference type="AlphaFoldDB" id="A0A194XH72"/>